<sequence length="162" mass="18770">MLIHTIKENFAEINSLLKQLTNDEYCLKHQNLSFATIGEHIRHIIEMYEVVLNSYENGIVNYDLRSRDILIQTDVASAIKKIETISRLIDLENKELVLQQGKTSVNLNIHTNFHRELLYNLEHSIHHQALIKVALLQFPNVKVSEDFGVAKSTIEYRSQCVQ</sequence>
<dbReference type="Gene3D" id="1.20.120.450">
    <property type="entry name" value="dinb family like domain"/>
    <property type="match status" value="1"/>
</dbReference>
<organism evidence="1 2">
    <name type="scientific">Flavobacterium chuncheonense</name>
    <dbReference type="NCBI Taxonomy" id="2026653"/>
    <lineage>
        <taxon>Bacteria</taxon>
        <taxon>Pseudomonadati</taxon>
        <taxon>Bacteroidota</taxon>
        <taxon>Flavobacteriia</taxon>
        <taxon>Flavobacteriales</taxon>
        <taxon>Flavobacteriaceae</taxon>
        <taxon>Flavobacterium</taxon>
    </lineage>
</organism>
<keyword evidence="2" id="KW-1185">Reference proteome</keyword>
<evidence type="ECO:0000313" key="2">
    <source>
        <dbReference type="Proteomes" id="UP001597534"/>
    </source>
</evidence>
<dbReference type="RefSeq" id="WP_379810218.1">
    <property type="nucleotide sequence ID" value="NZ_JBHUPC010000008.1"/>
</dbReference>
<accession>A0ABW5YID2</accession>
<dbReference type="EMBL" id="JBHUPC010000008">
    <property type="protein sequence ID" value="MFD2890730.1"/>
    <property type="molecule type" value="Genomic_DNA"/>
</dbReference>
<dbReference type="SUPFAM" id="SSF109854">
    <property type="entry name" value="DinB/YfiT-like putative metalloenzymes"/>
    <property type="match status" value="1"/>
</dbReference>
<dbReference type="PANTHER" id="PTHR39473:SF1">
    <property type="entry name" value="DINB-LIKE DOMAIN-CONTAINING PROTEIN"/>
    <property type="match status" value="1"/>
</dbReference>
<protein>
    <submittedName>
        <fullName evidence="1">DinB family protein</fullName>
    </submittedName>
</protein>
<comment type="caution">
    <text evidence="1">The sequence shown here is derived from an EMBL/GenBank/DDBJ whole genome shotgun (WGS) entry which is preliminary data.</text>
</comment>
<dbReference type="InterPro" id="IPR034660">
    <property type="entry name" value="DinB/YfiT-like"/>
</dbReference>
<gene>
    <name evidence="1" type="ORF">ACFS5J_01725</name>
</gene>
<reference evidence="2" key="1">
    <citation type="journal article" date="2019" name="Int. J. Syst. Evol. Microbiol.">
        <title>The Global Catalogue of Microorganisms (GCM) 10K type strain sequencing project: providing services to taxonomists for standard genome sequencing and annotation.</title>
        <authorList>
            <consortium name="The Broad Institute Genomics Platform"/>
            <consortium name="The Broad Institute Genome Sequencing Center for Infectious Disease"/>
            <person name="Wu L."/>
            <person name="Ma J."/>
        </authorList>
    </citation>
    <scope>NUCLEOTIDE SEQUENCE [LARGE SCALE GENOMIC DNA]</scope>
    <source>
        <strain evidence="2">KCTC 22671</strain>
    </source>
</reference>
<dbReference type="PANTHER" id="PTHR39473">
    <property type="match status" value="1"/>
</dbReference>
<name>A0ABW5YID2_9FLAO</name>
<evidence type="ECO:0000313" key="1">
    <source>
        <dbReference type="EMBL" id="MFD2890730.1"/>
    </source>
</evidence>
<proteinExistence type="predicted"/>
<dbReference type="Proteomes" id="UP001597534">
    <property type="component" value="Unassembled WGS sequence"/>
</dbReference>